<evidence type="ECO:0000256" key="1">
    <source>
        <dbReference type="SAM" id="Phobius"/>
    </source>
</evidence>
<dbReference type="OrthoDB" id="5229808at2759"/>
<accession>A0A9P7KN92</accession>
<dbReference type="PANTHER" id="PTHR28228:SF1">
    <property type="entry name" value="SECRETORY COMPONENT PROTEIN SHR3"/>
    <property type="match status" value="1"/>
</dbReference>
<keyword evidence="1" id="KW-1133">Transmembrane helix</keyword>
<dbReference type="Pfam" id="PF08229">
    <property type="entry name" value="SHR3_chaperone"/>
    <property type="match status" value="1"/>
</dbReference>
<feature type="transmembrane region" description="Helical" evidence="1">
    <location>
        <begin position="40"/>
        <end position="58"/>
    </location>
</feature>
<protein>
    <submittedName>
        <fullName evidence="2">Uncharacterized protein</fullName>
    </submittedName>
</protein>
<dbReference type="GO" id="GO:0005789">
    <property type="term" value="C:endoplasmic reticulum membrane"/>
    <property type="evidence" value="ECO:0007669"/>
    <property type="project" value="TreeGrafter"/>
</dbReference>
<gene>
    <name evidence="2" type="ORF">H0H81_001066</name>
</gene>
<keyword evidence="1" id="KW-0812">Transmembrane</keyword>
<evidence type="ECO:0000313" key="2">
    <source>
        <dbReference type="EMBL" id="KAG5653326.1"/>
    </source>
</evidence>
<dbReference type="GO" id="GO:0006888">
    <property type="term" value="P:endoplasmic reticulum to Golgi vesicle-mediated transport"/>
    <property type="evidence" value="ECO:0007669"/>
    <property type="project" value="TreeGrafter"/>
</dbReference>
<keyword evidence="3" id="KW-1185">Reference proteome</keyword>
<reference evidence="2" key="1">
    <citation type="submission" date="2021-02" db="EMBL/GenBank/DDBJ databases">
        <authorList>
            <person name="Nieuwenhuis M."/>
            <person name="Van De Peppel L.J.J."/>
        </authorList>
    </citation>
    <scope>NUCLEOTIDE SEQUENCE</scope>
    <source>
        <strain evidence="2">D49</strain>
    </source>
</reference>
<dbReference type="PANTHER" id="PTHR28228">
    <property type="entry name" value="SECRETORY COMPONENT PROTEIN SHR3"/>
    <property type="match status" value="1"/>
</dbReference>
<comment type="caution">
    <text evidence="2">The sequence shown here is derived from an EMBL/GenBank/DDBJ whole genome shotgun (WGS) entry which is preliminary data.</text>
</comment>
<proteinExistence type="predicted"/>
<name>A0A9P7KN92_9AGAR</name>
<organism evidence="2 3">
    <name type="scientific">Sphagnurus paluster</name>
    <dbReference type="NCBI Taxonomy" id="117069"/>
    <lineage>
        <taxon>Eukaryota</taxon>
        <taxon>Fungi</taxon>
        <taxon>Dikarya</taxon>
        <taxon>Basidiomycota</taxon>
        <taxon>Agaricomycotina</taxon>
        <taxon>Agaricomycetes</taxon>
        <taxon>Agaricomycetidae</taxon>
        <taxon>Agaricales</taxon>
        <taxon>Tricholomatineae</taxon>
        <taxon>Lyophyllaceae</taxon>
        <taxon>Sphagnurus</taxon>
    </lineage>
</organism>
<dbReference type="AlphaFoldDB" id="A0A9P7KN92"/>
<reference evidence="2" key="2">
    <citation type="submission" date="2021-10" db="EMBL/GenBank/DDBJ databases">
        <title>Phylogenomics reveals ancestral predisposition of the termite-cultivated fungus Termitomyces towards a domesticated lifestyle.</title>
        <authorList>
            <person name="Auxier B."/>
            <person name="Grum-Grzhimaylo A."/>
            <person name="Cardenas M.E."/>
            <person name="Lodge J.D."/>
            <person name="Laessoe T."/>
            <person name="Pedersen O."/>
            <person name="Smith M.E."/>
            <person name="Kuyper T.W."/>
            <person name="Franco-Molano E.A."/>
            <person name="Baroni T.J."/>
            <person name="Aanen D.K."/>
        </authorList>
    </citation>
    <scope>NUCLEOTIDE SEQUENCE</scope>
    <source>
        <strain evidence="2">D49</strain>
    </source>
</reference>
<sequence length="91" mass="9971">MSVAVYLTVTIPALEAIVTPLEEGKNLQEATEDRVQALRVLSAGNVIVMVCLGSILVLQAGQEYARRAEVKALAEFEEEEKKRAAKIQKTE</sequence>
<evidence type="ECO:0000313" key="3">
    <source>
        <dbReference type="Proteomes" id="UP000717328"/>
    </source>
</evidence>
<keyword evidence="1" id="KW-0472">Membrane</keyword>
<dbReference type="GO" id="GO:0051082">
    <property type="term" value="F:unfolded protein binding"/>
    <property type="evidence" value="ECO:0007669"/>
    <property type="project" value="TreeGrafter"/>
</dbReference>
<dbReference type="Proteomes" id="UP000717328">
    <property type="component" value="Unassembled WGS sequence"/>
</dbReference>
<dbReference type="InterPro" id="IPR013248">
    <property type="entry name" value="Psh3/Shr3"/>
</dbReference>
<dbReference type="EMBL" id="JABCKI010000059">
    <property type="protein sequence ID" value="KAG5653326.1"/>
    <property type="molecule type" value="Genomic_DNA"/>
</dbReference>